<keyword evidence="7 12" id="KW-0411">Iron-sulfur</keyword>
<protein>
    <recommendedName>
        <fullName evidence="1 12">GTP 3',8-cyclase</fullName>
        <ecNumber evidence="1 12">4.1.99.22</ecNumber>
    </recommendedName>
    <alternativeName>
        <fullName evidence="12">Molybdenum cofactor biosynthesis protein A</fullName>
    </alternativeName>
</protein>
<dbReference type="Proteomes" id="UP000679992">
    <property type="component" value="Unassembled WGS sequence"/>
</dbReference>
<feature type="binding site" evidence="12">
    <location>
        <begin position="269"/>
        <end position="271"/>
    </location>
    <ligand>
        <name>GTP</name>
        <dbReference type="ChEBI" id="CHEBI:37565"/>
    </ligand>
</feature>
<proteinExistence type="inferred from homology"/>
<evidence type="ECO:0000256" key="5">
    <source>
        <dbReference type="ARBA" id="ARBA00022741"/>
    </source>
</evidence>
<dbReference type="SFLD" id="SFLDG01383">
    <property type="entry name" value="cyclic_pyranopterin_phosphate"/>
    <property type="match status" value="1"/>
</dbReference>
<evidence type="ECO:0000256" key="10">
    <source>
        <dbReference type="ARBA" id="ARBA00023239"/>
    </source>
</evidence>
<dbReference type="InterPro" id="IPR006638">
    <property type="entry name" value="Elp3/MiaA/NifB-like_rSAM"/>
</dbReference>
<keyword evidence="6 12" id="KW-0408">Iron</keyword>
<dbReference type="SFLD" id="SFLDG01386">
    <property type="entry name" value="main_SPASM_domain-containing"/>
    <property type="match status" value="1"/>
</dbReference>
<dbReference type="InterPro" id="IPR010505">
    <property type="entry name" value="MoaA_twitch"/>
</dbReference>
<dbReference type="InterPro" id="IPR013483">
    <property type="entry name" value="MoaA"/>
</dbReference>
<evidence type="ECO:0000256" key="2">
    <source>
        <dbReference type="ARBA" id="ARBA00022485"/>
    </source>
</evidence>
<feature type="binding site" evidence="12">
    <location>
        <position position="264"/>
    </location>
    <ligand>
        <name>[4Fe-4S] cluster</name>
        <dbReference type="ChEBI" id="CHEBI:49883"/>
        <label>2</label>
        <note>4Fe-4S-substrate</note>
    </ligand>
</feature>
<comment type="caution">
    <text evidence="14">The sequence shown here is derived from an EMBL/GenBank/DDBJ whole genome shotgun (WGS) entry which is preliminary data.</text>
</comment>
<comment type="function">
    <text evidence="12">Catalyzes the cyclization of GTP to (8S)-3',8-cyclo-7,8-dihydroguanosine 5'-triphosphate.</text>
</comment>
<keyword evidence="3 12" id="KW-0949">S-adenosyl-L-methionine</keyword>
<feature type="binding site" evidence="12">
    <location>
        <position position="34"/>
    </location>
    <ligand>
        <name>[4Fe-4S] cluster</name>
        <dbReference type="ChEBI" id="CHEBI:49883"/>
        <label>1</label>
        <note>4Fe-4S-S-AdoMet</note>
    </ligand>
</feature>
<evidence type="ECO:0000313" key="14">
    <source>
        <dbReference type="EMBL" id="GIP56006.1"/>
    </source>
</evidence>
<dbReference type="InterPro" id="IPR058240">
    <property type="entry name" value="rSAM_sf"/>
</dbReference>
<dbReference type="PANTHER" id="PTHR22960">
    <property type="entry name" value="MOLYBDOPTERIN COFACTOR SYNTHESIS PROTEIN A"/>
    <property type="match status" value="1"/>
</dbReference>
<dbReference type="SMART" id="SM00729">
    <property type="entry name" value="Elp3"/>
    <property type="match status" value="1"/>
</dbReference>
<keyword evidence="9 12" id="KW-0501">Molybdenum cofactor biosynthesis</keyword>
<evidence type="ECO:0000256" key="6">
    <source>
        <dbReference type="ARBA" id="ARBA00023004"/>
    </source>
</evidence>
<feature type="binding site" evidence="12">
    <location>
        <position position="27"/>
    </location>
    <ligand>
        <name>[4Fe-4S] cluster</name>
        <dbReference type="ChEBI" id="CHEBI:49883"/>
        <label>1</label>
        <note>4Fe-4S-S-AdoMet</note>
    </ligand>
</feature>
<dbReference type="PROSITE" id="PS51918">
    <property type="entry name" value="RADICAL_SAM"/>
    <property type="match status" value="1"/>
</dbReference>
<dbReference type="Pfam" id="PF04055">
    <property type="entry name" value="Radical_SAM"/>
    <property type="match status" value="1"/>
</dbReference>
<dbReference type="InterPro" id="IPR040064">
    <property type="entry name" value="MoaA-like"/>
</dbReference>
<evidence type="ECO:0000256" key="4">
    <source>
        <dbReference type="ARBA" id="ARBA00022723"/>
    </source>
</evidence>
<dbReference type="NCBIfam" id="TIGR02666">
    <property type="entry name" value="moaA"/>
    <property type="match status" value="1"/>
</dbReference>
<dbReference type="InterPro" id="IPR000385">
    <property type="entry name" value="MoaA_NifB_PqqE_Fe-S-bd_CS"/>
</dbReference>
<dbReference type="SFLD" id="SFLDS00029">
    <property type="entry name" value="Radical_SAM"/>
    <property type="match status" value="1"/>
</dbReference>
<feature type="binding site" evidence="12">
    <location>
        <position position="129"/>
    </location>
    <ligand>
        <name>S-adenosyl-L-methionine</name>
        <dbReference type="ChEBI" id="CHEBI:59789"/>
    </ligand>
</feature>
<keyword evidence="15" id="KW-1185">Reference proteome</keyword>
<feature type="binding site" evidence="12">
    <location>
        <position position="31"/>
    </location>
    <ligand>
        <name>[4Fe-4S] cluster</name>
        <dbReference type="ChEBI" id="CHEBI:49883"/>
        <label>1</label>
        <note>4Fe-4S-S-AdoMet</note>
    </ligand>
</feature>
<feature type="domain" description="Radical SAM core" evidence="13">
    <location>
        <begin position="11"/>
        <end position="230"/>
    </location>
</feature>
<evidence type="ECO:0000259" key="13">
    <source>
        <dbReference type="PROSITE" id="PS51918"/>
    </source>
</evidence>
<dbReference type="PROSITE" id="PS01305">
    <property type="entry name" value="MOAA_NIFB_PQQE"/>
    <property type="match status" value="1"/>
</dbReference>
<feature type="binding site" evidence="12">
    <location>
        <position position="78"/>
    </location>
    <ligand>
        <name>S-adenosyl-L-methionine</name>
        <dbReference type="ChEBI" id="CHEBI:59789"/>
    </ligand>
</feature>
<dbReference type="InterPro" id="IPR013785">
    <property type="entry name" value="Aldolase_TIM"/>
</dbReference>
<keyword evidence="2 12" id="KW-0004">4Fe-4S</keyword>
<evidence type="ECO:0000256" key="11">
    <source>
        <dbReference type="ARBA" id="ARBA00048697"/>
    </source>
</evidence>
<feature type="binding site" evidence="12">
    <location>
        <position position="166"/>
    </location>
    <ligand>
        <name>GTP</name>
        <dbReference type="ChEBI" id="CHEBI:37565"/>
    </ligand>
</feature>
<comment type="similarity">
    <text evidence="12">Belongs to the radical SAM superfamily. MoaA family.</text>
</comment>
<keyword evidence="4 12" id="KW-0479">Metal-binding</keyword>
<comment type="catalytic activity">
    <reaction evidence="11 12">
        <text>GTP + AH2 + S-adenosyl-L-methionine = (8S)-3',8-cyclo-7,8-dihydroguanosine 5'-triphosphate + 5'-deoxyadenosine + L-methionine + A + H(+)</text>
        <dbReference type="Rhea" id="RHEA:49576"/>
        <dbReference type="ChEBI" id="CHEBI:13193"/>
        <dbReference type="ChEBI" id="CHEBI:15378"/>
        <dbReference type="ChEBI" id="CHEBI:17319"/>
        <dbReference type="ChEBI" id="CHEBI:17499"/>
        <dbReference type="ChEBI" id="CHEBI:37565"/>
        <dbReference type="ChEBI" id="CHEBI:57844"/>
        <dbReference type="ChEBI" id="CHEBI:59789"/>
        <dbReference type="ChEBI" id="CHEBI:131766"/>
        <dbReference type="EC" id="4.1.99.22"/>
    </reaction>
</comment>
<feature type="binding site" evidence="12">
    <location>
        <position position="20"/>
    </location>
    <ligand>
        <name>GTP</name>
        <dbReference type="ChEBI" id="CHEBI:37565"/>
    </ligand>
</feature>
<dbReference type="Pfam" id="PF06463">
    <property type="entry name" value="Mob_synth_C"/>
    <property type="match status" value="1"/>
</dbReference>
<dbReference type="PANTHER" id="PTHR22960:SF0">
    <property type="entry name" value="MOLYBDENUM COFACTOR BIOSYNTHESIS PROTEIN 1"/>
    <property type="match status" value="1"/>
</dbReference>
<comment type="pathway">
    <text evidence="12">Cofactor biosynthesis; molybdopterin biosynthesis.</text>
</comment>
<dbReference type="Gene3D" id="3.20.20.70">
    <property type="entry name" value="Aldolase class I"/>
    <property type="match status" value="1"/>
</dbReference>
<evidence type="ECO:0000256" key="3">
    <source>
        <dbReference type="ARBA" id="ARBA00022691"/>
    </source>
</evidence>
<gene>
    <name evidence="12 14" type="primary">moaA</name>
    <name evidence="14" type="ORF">J42TS3_50410</name>
</gene>
<dbReference type="SFLD" id="SFLDG01067">
    <property type="entry name" value="SPASM/twitch_domain_containing"/>
    <property type="match status" value="1"/>
</dbReference>
<dbReference type="HAMAP" id="MF_01225_B">
    <property type="entry name" value="MoaA_B"/>
    <property type="match status" value="1"/>
</dbReference>
<feature type="binding site" evidence="12">
    <location>
        <position position="74"/>
    </location>
    <ligand>
        <name>GTP</name>
        <dbReference type="ChEBI" id="CHEBI:37565"/>
    </ligand>
</feature>
<feature type="binding site" evidence="12">
    <location>
        <position position="267"/>
    </location>
    <ligand>
        <name>[4Fe-4S] cluster</name>
        <dbReference type="ChEBI" id="CHEBI:49883"/>
        <label>2</label>
        <note>4Fe-4S-substrate</note>
    </ligand>
</feature>
<name>A0ABQ4MJ37_9BACL</name>
<evidence type="ECO:0000313" key="15">
    <source>
        <dbReference type="Proteomes" id="UP000679992"/>
    </source>
</evidence>
<dbReference type="SUPFAM" id="SSF102114">
    <property type="entry name" value="Radical SAM enzymes"/>
    <property type="match status" value="1"/>
</dbReference>
<feature type="binding site" evidence="12">
    <location>
        <position position="281"/>
    </location>
    <ligand>
        <name>[4Fe-4S] cluster</name>
        <dbReference type="ChEBI" id="CHEBI:49883"/>
        <label>2</label>
        <note>4Fe-4S-substrate</note>
    </ligand>
</feature>
<keyword evidence="10 12" id="KW-0456">Lyase</keyword>
<feature type="binding site" evidence="12">
    <location>
        <position position="200"/>
    </location>
    <ligand>
        <name>S-adenosyl-L-methionine</name>
        <dbReference type="ChEBI" id="CHEBI:59789"/>
    </ligand>
</feature>
<reference evidence="14 15" key="1">
    <citation type="submission" date="2021-03" db="EMBL/GenBank/DDBJ databases">
        <title>Antimicrobial resistance genes in bacteria isolated from Japanese honey, and their potential for conferring macrolide and lincosamide resistance in the American foulbrood pathogen Paenibacillus larvae.</title>
        <authorList>
            <person name="Okamoto M."/>
            <person name="Kumagai M."/>
            <person name="Kanamori H."/>
            <person name="Takamatsu D."/>
        </authorList>
    </citation>
    <scope>NUCLEOTIDE SEQUENCE [LARGE SCALE GENOMIC DNA]</scope>
    <source>
        <strain evidence="14 15">J42TS3</strain>
    </source>
</reference>
<dbReference type="EC" id="4.1.99.22" evidence="1 12"/>
<dbReference type="EMBL" id="BOSL01000028">
    <property type="protein sequence ID" value="GIP56006.1"/>
    <property type="molecule type" value="Genomic_DNA"/>
</dbReference>
<dbReference type="CDD" id="cd21117">
    <property type="entry name" value="Twitch_MoaA"/>
    <property type="match status" value="1"/>
</dbReference>
<comment type="subunit">
    <text evidence="12">Monomer and homodimer.</text>
</comment>
<evidence type="ECO:0000256" key="8">
    <source>
        <dbReference type="ARBA" id="ARBA00023134"/>
    </source>
</evidence>
<dbReference type="InterPro" id="IPR050105">
    <property type="entry name" value="MoCo_biosynth_MoaA/MoaC"/>
</dbReference>
<organism evidence="14 15">
    <name type="scientific">Paenibacillus vini</name>
    <dbReference type="NCBI Taxonomy" id="1476024"/>
    <lineage>
        <taxon>Bacteria</taxon>
        <taxon>Bacillati</taxon>
        <taxon>Bacillota</taxon>
        <taxon>Bacilli</taxon>
        <taxon>Bacillales</taxon>
        <taxon>Paenibacillaceae</taxon>
        <taxon>Paenibacillus</taxon>
    </lineage>
</organism>
<feature type="binding site" evidence="12">
    <location>
        <position position="33"/>
    </location>
    <ligand>
        <name>S-adenosyl-L-methionine</name>
        <dbReference type="ChEBI" id="CHEBI:59789"/>
    </ligand>
</feature>
<keyword evidence="8 12" id="KW-0342">GTP-binding</keyword>
<evidence type="ECO:0000256" key="9">
    <source>
        <dbReference type="ARBA" id="ARBA00023150"/>
    </source>
</evidence>
<dbReference type="InterPro" id="IPR007197">
    <property type="entry name" value="rSAM"/>
</dbReference>
<feature type="binding site" evidence="12">
    <location>
        <position position="105"/>
    </location>
    <ligand>
        <name>GTP</name>
        <dbReference type="ChEBI" id="CHEBI:37565"/>
    </ligand>
</feature>
<evidence type="ECO:0000256" key="12">
    <source>
        <dbReference type="HAMAP-Rule" id="MF_01225"/>
    </source>
</evidence>
<comment type="cofactor">
    <cofactor evidence="12">
        <name>[4Fe-4S] cluster</name>
        <dbReference type="ChEBI" id="CHEBI:49883"/>
    </cofactor>
    <text evidence="12">Binds 2 [4Fe-4S] clusters. Binds 1 [4Fe-4S] cluster coordinated with 3 cysteines and an exchangeable S-adenosyl-L-methionine and 1 [4Fe-4S] cluster coordinated with 3 cysteines and the GTP-derived substrate.</text>
</comment>
<evidence type="ECO:0000256" key="7">
    <source>
        <dbReference type="ARBA" id="ARBA00023014"/>
    </source>
</evidence>
<accession>A0ABQ4MJ37</accession>
<dbReference type="CDD" id="cd01335">
    <property type="entry name" value="Radical_SAM"/>
    <property type="match status" value="1"/>
</dbReference>
<evidence type="ECO:0000256" key="1">
    <source>
        <dbReference type="ARBA" id="ARBA00012167"/>
    </source>
</evidence>
<keyword evidence="5 12" id="KW-0547">Nucleotide-binding</keyword>
<sequence>MMTSKTKLLDQLQRPLRDLRISVTDRCNFRCTYCMPKEIFGDDYAFLPKNELLSYEEISRMVEIFVSLGVKKIRLTGGEPLLRSDLRELVKKIASIDGVEDLALTTNGLLLHRYGKELFDAGLRRLNISLDALDPKLFGTMNGRGIEPARILENIDYAARLGFEVKVNMVVQKGMNDQEIIPMAEYFKDRNITLRMIEFMDVGNDNGWSYDKVVTKKEMLQKLGEMYELKPVDQAYFGEVAKYYRYDDSTAKLGFITSVSESFCSSCTRARLSSEGKLFTCLFATEGFDLRALLRSGATNEEITDAIRNVWERRTDRYSDERTEYTAKHRNKIGMSYIGG</sequence>